<dbReference type="Proteomes" id="UP000712007">
    <property type="component" value="Unassembled WGS sequence"/>
</dbReference>
<protein>
    <submittedName>
        <fullName evidence="7">Gliding motility-associated ABC transporter permease subunit GldF</fullName>
    </submittedName>
</protein>
<sequence>MMNICVKELKTFFGSATGYVVIALFLLGTALFLWVFPGQYNVLDGGYATLDSLFVLAPWLYLFLCPAISMRLFAEERQSGTLELLLTKPIPKWKIVTGKALAGWLLVIVALLPTLVWYYSVNMLADPAGNVDSGAFWGSFIGLILLAAVYVSIGVFSSGVSANQIVAFILGAVLCFAMFYGFELAGSLLSDGESQYAMRAAGINAHYKSLSRGVIDSRDIVYFVAMSALWLWLSKLTLDRKKI</sequence>
<dbReference type="GO" id="GO:0005886">
    <property type="term" value="C:plasma membrane"/>
    <property type="evidence" value="ECO:0007669"/>
    <property type="project" value="UniProtKB-SubCell"/>
</dbReference>
<keyword evidence="3 6" id="KW-0812">Transmembrane</keyword>
<organism evidence="7 8">
    <name type="scientific">Candidatus Aphodosoma intestinipullorum</name>
    <dbReference type="NCBI Taxonomy" id="2840674"/>
    <lineage>
        <taxon>Bacteria</taxon>
        <taxon>Pseudomonadati</taxon>
        <taxon>Bacteroidota</taxon>
        <taxon>Bacteroidia</taxon>
        <taxon>Bacteroidales</taxon>
        <taxon>Candidatus Aphodosoma</taxon>
    </lineage>
</organism>
<evidence type="ECO:0000256" key="2">
    <source>
        <dbReference type="ARBA" id="ARBA00022475"/>
    </source>
</evidence>
<comment type="subcellular location">
    <subcellularLocation>
        <location evidence="1">Cell membrane</location>
        <topology evidence="1">Multi-pass membrane protein</topology>
    </subcellularLocation>
</comment>
<feature type="transmembrane region" description="Helical" evidence="6">
    <location>
        <begin position="12"/>
        <end position="36"/>
    </location>
</feature>
<reference evidence="7" key="2">
    <citation type="journal article" date="2021" name="PeerJ">
        <title>Extensive microbial diversity within the chicken gut microbiome revealed by metagenomics and culture.</title>
        <authorList>
            <person name="Gilroy R."/>
            <person name="Ravi A."/>
            <person name="Getino M."/>
            <person name="Pursley I."/>
            <person name="Horton D.L."/>
            <person name="Alikhan N.F."/>
            <person name="Baker D."/>
            <person name="Gharbi K."/>
            <person name="Hall N."/>
            <person name="Watson M."/>
            <person name="Adriaenssens E.M."/>
            <person name="Foster-Nyarko E."/>
            <person name="Jarju S."/>
            <person name="Secka A."/>
            <person name="Antonio M."/>
            <person name="Oren A."/>
            <person name="Chaudhuri R.R."/>
            <person name="La Ragione R."/>
            <person name="Hildebrand F."/>
            <person name="Pallen M.J."/>
        </authorList>
    </citation>
    <scope>NUCLEOTIDE SEQUENCE</scope>
    <source>
        <strain evidence="7">3924</strain>
    </source>
</reference>
<dbReference type="Pfam" id="PF12679">
    <property type="entry name" value="ABC2_membrane_2"/>
    <property type="match status" value="1"/>
</dbReference>
<evidence type="ECO:0000256" key="4">
    <source>
        <dbReference type="ARBA" id="ARBA00022989"/>
    </source>
</evidence>
<dbReference type="PANTHER" id="PTHR30294:SF29">
    <property type="entry name" value="MULTIDRUG ABC TRANSPORTER PERMEASE YBHS-RELATED"/>
    <property type="match status" value="1"/>
</dbReference>
<feature type="transmembrane region" description="Helical" evidence="6">
    <location>
        <begin position="134"/>
        <end position="153"/>
    </location>
</feature>
<dbReference type="AlphaFoldDB" id="A0A940DLC3"/>
<dbReference type="PANTHER" id="PTHR30294">
    <property type="entry name" value="MEMBRANE COMPONENT OF ABC TRANSPORTER YHHJ-RELATED"/>
    <property type="match status" value="1"/>
</dbReference>
<reference evidence="7" key="1">
    <citation type="submission" date="2020-10" db="EMBL/GenBank/DDBJ databases">
        <authorList>
            <person name="Gilroy R."/>
        </authorList>
    </citation>
    <scope>NUCLEOTIDE SEQUENCE</scope>
    <source>
        <strain evidence="7">3924</strain>
    </source>
</reference>
<dbReference type="EMBL" id="JADIMV010000145">
    <property type="protein sequence ID" value="MBO8440693.1"/>
    <property type="molecule type" value="Genomic_DNA"/>
</dbReference>
<feature type="transmembrane region" description="Helical" evidence="6">
    <location>
        <begin position="56"/>
        <end position="74"/>
    </location>
</feature>
<dbReference type="InterPro" id="IPR019860">
    <property type="entry name" value="Motility-assoc_ABC_perm_GldF"/>
</dbReference>
<evidence type="ECO:0000256" key="6">
    <source>
        <dbReference type="SAM" id="Phobius"/>
    </source>
</evidence>
<proteinExistence type="predicted"/>
<keyword evidence="4 6" id="KW-1133">Transmembrane helix</keyword>
<keyword evidence="5 6" id="KW-0472">Membrane</keyword>
<evidence type="ECO:0000256" key="1">
    <source>
        <dbReference type="ARBA" id="ARBA00004651"/>
    </source>
</evidence>
<dbReference type="NCBIfam" id="TIGR03518">
    <property type="entry name" value="ABC_perm_GldF"/>
    <property type="match status" value="1"/>
</dbReference>
<evidence type="ECO:0000313" key="8">
    <source>
        <dbReference type="Proteomes" id="UP000712007"/>
    </source>
</evidence>
<comment type="caution">
    <text evidence="7">The sequence shown here is derived from an EMBL/GenBank/DDBJ whole genome shotgun (WGS) entry which is preliminary data.</text>
</comment>
<gene>
    <name evidence="7" type="primary">gldF</name>
    <name evidence="7" type="ORF">IAC51_08615</name>
</gene>
<dbReference type="GO" id="GO:0140359">
    <property type="term" value="F:ABC-type transporter activity"/>
    <property type="evidence" value="ECO:0007669"/>
    <property type="project" value="InterPro"/>
</dbReference>
<evidence type="ECO:0000256" key="3">
    <source>
        <dbReference type="ARBA" id="ARBA00022692"/>
    </source>
</evidence>
<dbReference type="InterPro" id="IPR051449">
    <property type="entry name" value="ABC-2_transporter_component"/>
</dbReference>
<evidence type="ECO:0000313" key="7">
    <source>
        <dbReference type="EMBL" id="MBO8440693.1"/>
    </source>
</evidence>
<keyword evidence="2" id="KW-1003">Cell membrane</keyword>
<accession>A0A940DLC3</accession>
<evidence type="ECO:0000256" key="5">
    <source>
        <dbReference type="ARBA" id="ARBA00023136"/>
    </source>
</evidence>
<name>A0A940DLC3_9BACT</name>
<feature type="transmembrane region" description="Helical" evidence="6">
    <location>
        <begin position="95"/>
        <end position="119"/>
    </location>
</feature>
<feature type="transmembrane region" description="Helical" evidence="6">
    <location>
        <begin position="165"/>
        <end position="182"/>
    </location>
</feature>
<feature type="transmembrane region" description="Helical" evidence="6">
    <location>
        <begin position="220"/>
        <end position="238"/>
    </location>
</feature>